<evidence type="ECO:0000313" key="12">
    <source>
        <dbReference type="EMBL" id="TFY60117.1"/>
    </source>
</evidence>
<dbReference type="STRING" id="205917.A0A4Y9YEX2"/>
<dbReference type="SMART" id="SM01224">
    <property type="entry name" value="G_gamma"/>
    <property type="match status" value="1"/>
</dbReference>
<evidence type="ECO:0000256" key="2">
    <source>
        <dbReference type="ARBA" id="ARBA00007431"/>
    </source>
</evidence>
<dbReference type="GO" id="GO:0007186">
    <property type="term" value="P:G protein-coupled receptor signaling pathway"/>
    <property type="evidence" value="ECO:0007669"/>
    <property type="project" value="InterPro"/>
</dbReference>
<comment type="subcellular location">
    <subcellularLocation>
        <location evidence="1">Membrane</location>
        <topology evidence="1">Peripheral membrane protein</topology>
    </subcellularLocation>
</comment>
<keyword evidence="13" id="KW-1185">Reference proteome</keyword>
<feature type="domain" description="G protein gamma" evidence="11">
    <location>
        <begin position="147"/>
        <end position="223"/>
    </location>
</feature>
<gene>
    <name evidence="12" type="ORF">EVG20_g7540</name>
</gene>
<protein>
    <recommendedName>
        <fullName evidence="4">Guanine nucleotide-binding protein subunit gamma</fullName>
    </recommendedName>
</protein>
<keyword evidence="9" id="KW-0449">Lipoprotein</keyword>
<evidence type="ECO:0000256" key="5">
    <source>
        <dbReference type="ARBA" id="ARBA00022481"/>
    </source>
</evidence>
<dbReference type="PROSITE" id="PS50058">
    <property type="entry name" value="G_PROTEIN_GAMMA"/>
    <property type="match status" value="1"/>
</dbReference>
<comment type="caution">
    <text evidence="12">The sequence shown here is derived from an EMBL/GenBank/DDBJ whole genome shotgun (WGS) entry which is preliminary data.</text>
</comment>
<evidence type="ECO:0000256" key="6">
    <source>
        <dbReference type="ARBA" id="ARBA00023136"/>
    </source>
</evidence>
<keyword evidence="6" id="KW-0472">Membrane</keyword>
<dbReference type="GO" id="GO:0031681">
    <property type="term" value="F:G-protein beta-subunit binding"/>
    <property type="evidence" value="ECO:0007669"/>
    <property type="project" value="InterPro"/>
</dbReference>
<dbReference type="InterPro" id="IPR015898">
    <property type="entry name" value="G-protein_gamma-like_dom"/>
</dbReference>
<sequence length="223" mass="24852">MGNGWICFFEPWLDVQQSKLEAKGQLSGRRVTPKAIEVVKRLECIRSGEGRDGRKRERRREDSKSAVWPLVAVAGGRVVAGLEQLASLSLPPSPLLPFLSDLLAHRIPFGSLAFLPLPPVVSSDTTWQSSYLETPSIDTTNMNARPHKQSMSELKLRRLTEHNQRLREDLSRPRIRVSEASASLIRYCKTTTDHLVPSVWGPVNKGEDPFAPPASQGCQCTIM</sequence>
<evidence type="ECO:0000313" key="13">
    <source>
        <dbReference type="Proteomes" id="UP000298327"/>
    </source>
</evidence>
<keyword evidence="5" id="KW-0488">Methylation</keyword>
<dbReference type="SUPFAM" id="SSF48670">
    <property type="entry name" value="Transducin (heterotrimeric G protein), gamma chain"/>
    <property type="match status" value="1"/>
</dbReference>
<dbReference type="OrthoDB" id="19232at2759"/>
<evidence type="ECO:0000256" key="7">
    <source>
        <dbReference type="ARBA" id="ARBA00023139"/>
    </source>
</evidence>
<name>A0A4Y9YEX2_9AGAM</name>
<dbReference type="GO" id="GO:0005834">
    <property type="term" value="C:heterotrimeric G-protein complex"/>
    <property type="evidence" value="ECO:0007669"/>
    <property type="project" value="TreeGrafter"/>
</dbReference>
<evidence type="ECO:0000259" key="11">
    <source>
        <dbReference type="PROSITE" id="PS50058"/>
    </source>
</evidence>
<dbReference type="Pfam" id="PF00631">
    <property type="entry name" value="G-gamma"/>
    <property type="match status" value="1"/>
</dbReference>
<evidence type="ECO:0000256" key="4">
    <source>
        <dbReference type="ARBA" id="ARBA00016111"/>
    </source>
</evidence>
<comment type="similarity">
    <text evidence="2">Belongs to the G protein gamma family.</text>
</comment>
<dbReference type="FunFam" id="4.10.260.10:FF:000003">
    <property type="entry name" value="G-protein complex gamma subunit Ste18/GpgA"/>
    <property type="match status" value="1"/>
</dbReference>
<dbReference type="PANTHER" id="PTHR28189:SF1">
    <property type="entry name" value="GUANINE NUCLEOTIDE-BINDING PROTEIN SUBUNIT GAMMA"/>
    <property type="match status" value="1"/>
</dbReference>
<dbReference type="InterPro" id="IPR036284">
    <property type="entry name" value="GGL_sf"/>
</dbReference>
<reference evidence="12 13" key="1">
    <citation type="submission" date="2019-02" db="EMBL/GenBank/DDBJ databases">
        <title>Genome sequencing of the rare red list fungi Dentipellis fragilis.</title>
        <authorList>
            <person name="Buettner E."/>
            <person name="Kellner H."/>
        </authorList>
    </citation>
    <scope>NUCLEOTIDE SEQUENCE [LARGE SCALE GENOMIC DNA]</scope>
    <source>
        <strain evidence="12 13">DSM 105465</strain>
    </source>
</reference>
<dbReference type="InterPro" id="IPR041848">
    <property type="entry name" value="Ste18_fungal"/>
</dbReference>
<dbReference type="Proteomes" id="UP000298327">
    <property type="component" value="Unassembled WGS sequence"/>
</dbReference>
<evidence type="ECO:0000256" key="8">
    <source>
        <dbReference type="ARBA" id="ARBA00023224"/>
    </source>
</evidence>
<evidence type="ECO:0000256" key="10">
    <source>
        <dbReference type="ARBA" id="ARBA00023289"/>
    </source>
</evidence>
<dbReference type="AlphaFoldDB" id="A0A4Y9YEX2"/>
<accession>A0A4Y9YEX2</accession>
<evidence type="ECO:0000256" key="3">
    <source>
        <dbReference type="ARBA" id="ARBA00011581"/>
    </source>
</evidence>
<dbReference type="GO" id="GO:0000750">
    <property type="term" value="P:pheromone-dependent signal transduction involved in conjugation with cellular fusion"/>
    <property type="evidence" value="ECO:0007669"/>
    <property type="project" value="InterPro"/>
</dbReference>
<keyword evidence="7" id="KW-0564">Palmitate</keyword>
<evidence type="ECO:0000256" key="9">
    <source>
        <dbReference type="ARBA" id="ARBA00023288"/>
    </source>
</evidence>
<dbReference type="PANTHER" id="PTHR28189">
    <property type="entry name" value="GUANINE NUCLEOTIDE-BINDING PROTEIN SUBUNIT GAMMA"/>
    <property type="match status" value="1"/>
</dbReference>
<comment type="subunit">
    <text evidence="3">G proteins are composed of 3 units, alpha, beta and gamma.</text>
</comment>
<dbReference type="Gene3D" id="4.10.260.10">
    <property type="entry name" value="Transducin (heterotrimeric G protein), gamma chain"/>
    <property type="match status" value="1"/>
</dbReference>
<dbReference type="EMBL" id="SEOQ01000581">
    <property type="protein sequence ID" value="TFY60117.1"/>
    <property type="molecule type" value="Genomic_DNA"/>
</dbReference>
<keyword evidence="8" id="KW-0807">Transducer</keyword>
<evidence type="ECO:0000256" key="1">
    <source>
        <dbReference type="ARBA" id="ARBA00004170"/>
    </source>
</evidence>
<organism evidence="12 13">
    <name type="scientific">Dentipellis fragilis</name>
    <dbReference type="NCBI Taxonomy" id="205917"/>
    <lineage>
        <taxon>Eukaryota</taxon>
        <taxon>Fungi</taxon>
        <taxon>Dikarya</taxon>
        <taxon>Basidiomycota</taxon>
        <taxon>Agaricomycotina</taxon>
        <taxon>Agaricomycetes</taxon>
        <taxon>Russulales</taxon>
        <taxon>Hericiaceae</taxon>
        <taxon>Dentipellis</taxon>
    </lineage>
</organism>
<keyword evidence="10" id="KW-0636">Prenylation</keyword>
<proteinExistence type="inferred from homology"/>